<sequence>MMSTAAPAAHPTGERVLYSTDLEPQFTAEYYKAEGYRYFDTLDSYASRTSKPRYAPYVLRWEWPPWLYLTGHKDHWMALDKILIFFPTEVVDRTCEAFKTQPFSRCRVTFHFKWAGDHVPIYEEFTFNDAGEITFVEVWSDEAGLRPMDPVTDYWAEAPGIARLSTRIPGLGNPVGRYNRRQLAELARADKELADLQMRMRLPVLAWTAATVRFLFDGYLRPQPASMVQTATHGFQAEAHRAEYGNGRPYRQ</sequence>
<dbReference type="Proteomes" id="UP001157914">
    <property type="component" value="Unassembled WGS sequence"/>
</dbReference>
<comment type="caution">
    <text evidence="1">The sequence shown here is derived from an EMBL/GenBank/DDBJ whole genome shotgun (WGS) entry which is preliminary data.</text>
</comment>
<evidence type="ECO:0000313" key="2">
    <source>
        <dbReference type="Proteomes" id="UP001157914"/>
    </source>
</evidence>
<dbReference type="RefSeq" id="WP_155189839.1">
    <property type="nucleotide sequence ID" value="NZ_BAAAEA010000001.1"/>
</dbReference>
<reference evidence="1 2" key="1">
    <citation type="submission" date="2017-05" db="EMBL/GenBank/DDBJ databases">
        <authorList>
            <person name="Varghese N."/>
            <person name="Submissions S."/>
        </authorList>
    </citation>
    <scope>NUCLEOTIDE SEQUENCE [LARGE SCALE GENOMIC DNA]</scope>
    <source>
        <strain evidence="1 2">DSM 15949</strain>
    </source>
</reference>
<name>A0ABY1PGN2_9HYPH</name>
<organism evidence="1 2">
    <name type="scientific">Roseibium denhamense</name>
    <dbReference type="NCBI Taxonomy" id="76305"/>
    <lineage>
        <taxon>Bacteria</taxon>
        <taxon>Pseudomonadati</taxon>
        <taxon>Pseudomonadota</taxon>
        <taxon>Alphaproteobacteria</taxon>
        <taxon>Hyphomicrobiales</taxon>
        <taxon>Stappiaceae</taxon>
        <taxon>Roseibium</taxon>
    </lineage>
</organism>
<proteinExistence type="predicted"/>
<protein>
    <submittedName>
        <fullName evidence="1">Uncharacterized protein</fullName>
    </submittedName>
</protein>
<keyword evidence="2" id="KW-1185">Reference proteome</keyword>
<accession>A0ABY1PGN2</accession>
<evidence type="ECO:0000313" key="1">
    <source>
        <dbReference type="EMBL" id="SMP33649.1"/>
    </source>
</evidence>
<dbReference type="EMBL" id="FXTT01000005">
    <property type="protein sequence ID" value="SMP33649.1"/>
    <property type="molecule type" value="Genomic_DNA"/>
</dbReference>
<gene>
    <name evidence="1" type="ORF">SAMN06265374_3809</name>
</gene>